<reference evidence="1" key="1">
    <citation type="submission" date="2020-05" db="EMBL/GenBank/DDBJ databases">
        <title>Large-scale comparative analyses of tick genomes elucidate their genetic diversity and vector capacities.</title>
        <authorList>
            <person name="Jia N."/>
            <person name="Wang J."/>
            <person name="Shi W."/>
            <person name="Du L."/>
            <person name="Sun Y."/>
            <person name="Zhan W."/>
            <person name="Jiang J."/>
            <person name="Wang Q."/>
            <person name="Zhang B."/>
            <person name="Ji P."/>
            <person name="Sakyi L.B."/>
            <person name="Cui X."/>
            <person name="Yuan T."/>
            <person name="Jiang B."/>
            <person name="Yang W."/>
            <person name="Lam T.T.-Y."/>
            <person name="Chang Q."/>
            <person name="Ding S."/>
            <person name="Wang X."/>
            <person name="Zhu J."/>
            <person name="Ruan X."/>
            <person name="Zhao L."/>
            <person name="Wei J."/>
            <person name="Que T."/>
            <person name="Du C."/>
            <person name="Cheng J."/>
            <person name="Dai P."/>
            <person name="Han X."/>
            <person name="Huang E."/>
            <person name="Gao Y."/>
            <person name="Liu J."/>
            <person name="Shao H."/>
            <person name="Ye R."/>
            <person name="Li L."/>
            <person name="Wei W."/>
            <person name="Wang X."/>
            <person name="Wang C."/>
            <person name="Yang T."/>
            <person name="Huo Q."/>
            <person name="Li W."/>
            <person name="Guo W."/>
            <person name="Chen H."/>
            <person name="Zhou L."/>
            <person name="Ni X."/>
            <person name="Tian J."/>
            <person name="Zhou Y."/>
            <person name="Sheng Y."/>
            <person name="Liu T."/>
            <person name="Pan Y."/>
            <person name="Xia L."/>
            <person name="Li J."/>
            <person name="Zhao F."/>
            <person name="Cao W."/>
        </authorList>
    </citation>
    <scope>NUCLEOTIDE SEQUENCE</scope>
    <source>
        <strain evidence="1">Dsil-2018</strain>
    </source>
</reference>
<evidence type="ECO:0000313" key="2">
    <source>
        <dbReference type="Proteomes" id="UP000821865"/>
    </source>
</evidence>
<comment type="caution">
    <text evidence="1">The sequence shown here is derived from an EMBL/GenBank/DDBJ whole genome shotgun (WGS) entry which is preliminary data.</text>
</comment>
<proteinExistence type="predicted"/>
<dbReference type="Proteomes" id="UP000821865">
    <property type="component" value="Chromosome 1"/>
</dbReference>
<gene>
    <name evidence="1" type="ORF">HPB49_005115</name>
</gene>
<keyword evidence="2" id="KW-1185">Reference proteome</keyword>
<dbReference type="EMBL" id="CM023470">
    <property type="protein sequence ID" value="KAH7978290.1"/>
    <property type="molecule type" value="Genomic_DNA"/>
</dbReference>
<organism evidence="1 2">
    <name type="scientific">Dermacentor silvarum</name>
    <name type="common">Tick</name>
    <dbReference type="NCBI Taxonomy" id="543639"/>
    <lineage>
        <taxon>Eukaryota</taxon>
        <taxon>Metazoa</taxon>
        <taxon>Ecdysozoa</taxon>
        <taxon>Arthropoda</taxon>
        <taxon>Chelicerata</taxon>
        <taxon>Arachnida</taxon>
        <taxon>Acari</taxon>
        <taxon>Parasitiformes</taxon>
        <taxon>Ixodida</taxon>
        <taxon>Ixodoidea</taxon>
        <taxon>Ixodidae</taxon>
        <taxon>Rhipicephalinae</taxon>
        <taxon>Dermacentor</taxon>
    </lineage>
</organism>
<name>A0ACB8DVG7_DERSI</name>
<accession>A0ACB8DVG7</accession>
<evidence type="ECO:0000313" key="1">
    <source>
        <dbReference type="EMBL" id="KAH7978290.1"/>
    </source>
</evidence>
<sequence>MADLRIEEPKQRARVHAQVPVLRRGAPHGRPNVQGKIQVAAHSEAEKLAGEKQSRKGTHIGRRKDDPSADHISPSGYSMAEGKGQSRSRSRSLSPIRRRSRSHNRHTDRAAQSHLVRHSRGEKWILCREHPRHWQMEKMERENKELREELGRARKQNEQSARQIDELQQTLNEILKNMRGSSHEWISSSTSREAAERGNVTATEGEVGEMDTCCGEEAPATAGSKRKGTIDAPPTEDTYAAVNTQLAAMNKRIEDLEPVNVPAILTSDNNANTTRTGEGEMHGQLSPGLCYVLYPYECMGRDVRVCTLVKRGTAFIEHELVLHEESDIDHVLIEVVPSSGRKKTGLFVLNVIPKEGRDRSRGAVDDDAPQPSRVDNRLAHLLAAKKSMQRRAKWQELCDTMNGNMSAGRTWKILRHLLDPGSTRTATRTEMAKLRHKYKDDPEAFAEEIVQTHLARPEGKSHPERLSTLQRGNASSEAERMRRASESADAR</sequence>
<protein>
    <submittedName>
        <fullName evidence="1">Uncharacterized protein</fullName>
    </submittedName>
</protein>